<dbReference type="PANTHER" id="PTHR10543:SF89">
    <property type="entry name" value="CAROTENOID 9,10(9',10')-CLEAVAGE DIOXYGENASE 1"/>
    <property type="match status" value="1"/>
</dbReference>
<dbReference type="RefSeq" id="WP_128913096.1">
    <property type="nucleotide sequence ID" value="NZ_RDSM01000002.1"/>
</dbReference>
<feature type="binding site" evidence="5">
    <location>
        <position position="444"/>
    </location>
    <ligand>
        <name>Fe cation</name>
        <dbReference type="ChEBI" id="CHEBI:24875"/>
        <note>catalytic</note>
    </ligand>
</feature>
<keyword evidence="4 5" id="KW-0408">Iron</keyword>
<keyword evidence="3" id="KW-0560">Oxidoreductase</keyword>
<dbReference type="GO" id="GO:0016121">
    <property type="term" value="P:carotene catabolic process"/>
    <property type="evidence" value="ECO:0007669"/>
    <property type="project" value="TreeGrafter"/>
</dbReference>
<dbReference type="EMBL" id="RDSM01000002">
    <property type="protein sequence ID" value="RXH55436.1"/>
    <property type="molecule type" value="Genomic_DNA"/>
</dbReference>
<feature type="binding site" evidence="5">
    <location>
        <position position="275"/>
    </location>
    <ligand>
        <name>Fe cation</name>
        <dbReference type="ChEBI" id="CHEBI:24875"/>
        <note>catalytic</note>
    </ligand>
</feature>
<comment type="cofactor">
    <cofactor evidence="5">
        <name>Fe(2+)</name>
        <dbReference type="ChEBI" id="CHEBI:29033"/>
    </cofactor>
    <text evidence="5">Binds 1 Fe(2+) ion per subunit.</text>
</comment>
<keyword evidence="2 5" id="KW-0479">Metal-binding</keyword>
<protein>
    <submittedName>
        <fullName evidence="6">Uncharacterized protein</fullName>
    </submittedName>
</protein>
<accession>A0A4Q0T1W0</accession>
<comment type="caution">
    <text evidence="6">The sequence shown here is derived from an EMBL/GenBank/DDBJ whole genome shotgun (WGS) entry which is preliminary data.</text>
</comment>
<evidence type="ECO:0000313" key="7">
    <source>
        <dbReference type="Proteomes" id="UP000289437"/>
    </source>
</evidence>
<feature type="binding site" evidence="5">
    <location>
        <position position="212"/>
    </location>
    <ligand>
        <name>Fe cation</name>
        <dbReference type="ChEBI" id="CHEBI:24875"/>
        <note>catalytic</note>
    </ligand>
</feature>
<feature type="binding site" evidence="5">
    <location>
        <position position="164"/>
    </location>
    <ligand>
        <name>Fe cation</name>
        <dbReference type="ChEBI" id="CHEBI:24875"/>
        <note>catalytic</note>
    </ligand>
</feature>
<sequence>MPELDLASIHLPHTNPYLMGNFAPVLTETTAFDLPVEGEIPRELEGRLLRIGPNPTGTPDEQTHHWFMGSGMAHGLRLRGGKAEWYRNRFVVDDITASSLGRPPLPGPRNGRYKNVVNTNILDIAGRTYATVEAGGLPVELTYTLESAARSDFRGSLQHGFVAHPKLDPKTGELHAITYEPGLSNLSYIVVGKDGLSRSVAEIAVPNNPMVHDMGFTATKVIVLDLPVTFNKAEVGRSFPYTWNAQSPARVGILPRSGNVAELRWFEAPACFVFHIMNAFDRDNTVVLDVVRHSHTFDQDRRGPSEAVPRLARWTIDLATGSLQESILEERGCEFPRFNDAYAGQAYKYGYTASMEGLRFGPAYKHDVSTGRTEVHDYGPSCVTLEPVFVPKQAASAEDDGWIISFVYDAARDASDVVIVDAQAFSEAPVARIRLPVRVPFGFHGNWVPDPV</sequence>
<name>A0A4Q0T1W0_9BACT</name>
<evidence type="ECO:0000256" key="2">
    <source>
        <dbReference type="ARBA" id="ARBA00022723"/>
    </source>
</evidence>
<evidence type="ECO:0000256" key="4">
    <source>
        <dbReference type="ARBA" id="ARBA00023004"/>
    </source>
</evidence>
<evidence type="ECO:0000256" key="3">
    <source>
        <dbReference type="ARBA" id="ARBA00023002"/>
    </source>
</evidence>
<reference evidence="6 7" key="1">
    <citation type="submission" date="2018-11" db="EMBL/GenBank/DDBJ databases">
        <authorList>
            <person name="Mardanov A.V."/>
            <person name="Ravin N.V."/>
            <person name="Dedysh S.N."/>
        </authorList>
    </citation>
    <scope>NUCLEOTIDE SEQUENCE [LARGE SCALE GENOMIC DNA]</scope>
    <source>
        <strain evidence="6 7">AF10</strain>
    </source>
</reference>
<dbReference type="AlphaFoldDB" id="A0A4Q0T1W0"/>
<dbReference type="Pfam" id="PF03055">
    <property type="entry name" value="RPE65"/>
    <property type="match status" value="1"/>
</dbReference>
<organism evidence="6 7">
    <name type="scientific">Granulicella sibirica</name>
    <dbReference type="NCBI Taxonomy" id="2479048"/>
    <lineage>
        <taxon>Bacteria</taxon>
        <taxon>Pseudomonadati</taxon>
        <taxon>Acidobacteriota</taxon>
        <taxon>Terriglobia</taxon>
        <taxon>Terriglobales</taxon>
        <taxon>Acidobacteriaceae</taxon>
        <taxon>Granulicella</taxon>
    </lineage>
</organism>
<reference evidence="7" key="2">
    <citation type="submission" date="2019-02" db="EMBL/GenBank/DDBJ databases">
        <title>Granulicella sibirica sp. nov., a psychrotolerant acidobacterium isolated from an organic soil layer in forested tundra, West Siberia.</title>
        <authorList>
            <person name="Oshkin I.Y."/>
            <person name="Kulichevskaya I.S."/>
            <person name="Rijpstra W.I.C."/>
            <person name="Sinninghe Damste J.S."/>
            <person name="Rakitin A.L."/>
            <person name="Ravin N.V."/>
            <person name="Dedysh S.N."/>
        </authorList>
    </citation>
    <scope>NUCLEOTIDE SEQUENCE [LARGE SCALE GENOMIC DNA]</scope>
    <source>
        <strain evidence="7">AF10</strain>
    </source>
</reference>
<evidence type="ECO:0000256" key="5">
    <source>
        <dbReference type="PIRSR" id="PIRSR604294-1"/>
    </source>
</evidence>
<dbReference type="GO" id="GO:0010436">
    <property type="term" value="F:carotenoid dioxygenase activity"/>
    <property type="evidence" value="ECO:0007669"/>
    <property type="project" value="TreeGrafter"/>
</dbReference>
<proteinExistence type="inferred from homology"/>
<dbReference type="OrthoDB" id="6636843at2"/>
<dbReference type="PANTHER" id="PTHR10543">
    <property type="entry name" value="BETA-CAROTENE DIOXYGENASE"/>
    <property type="match status" value="1"/>
</dbReference>
<dbReference type="InterPro" id="IPR004294">
    <property type="entry name" value="Carotenoid_Oase"/>
</dbReference>
<keyword evidence="7" id="KW-1185">Reference proteome</keyword>
<gene>
    <name evidence="6" type="ORF">GRAN_2293</name>
</gene>
<dbReference type="Proteomes" id="UP000289437">
    <property type="component" value="Unassembled WGS sequence"/>
</dbReference>
<comment type="similarity">
    <text evidence="1">Belongs to the carotenoid oxygenase family.</text>
</comment>
<dbReference type="GO" id="GO:0046872">
    <property type="term" value="F:metal ion binding"/>
    <property type="evidence" value="ECO:0007669"/>
    <property type="project" value="UniProtKB-KW"/>
</dbReference>
<evidence type="ECO:0000313" key="6">
    <source>
        <dbReference type="EMBL" id="RXH55436.1"/>
    </source>
</evidence>
<evidence type="ECO:0000256" key="1">
    <source>
        <dbReference type="ARBA" id="ARBA00006787"/>
    </source>
</evidence>